<evidence type="ECO:0000256" key="8">
    <source>
        <dbReference type="ARBA" id="ARBA00022840"/>
    </source>
</evidence>
<dbReference type="GO" id="GO:0006261">
    <property type="term" value="P:DNA-templated DNA replication"/>
    <property type="evidence" value="ECO:0007669"/>
    <property type="project" value="TreeGrafter"/>
</dbReference>
<proteinExistence type="inferred from homology"/>
<keyword evidence="8 11" id="KW-0067">ATP-binding</keyword>
<accession>A0A937L3J9</accession>
<feature type="region of interest" description="Disordered" evidence="12">
    <location>
        <begin position="409"/>
        <end position="445"/>
    </location>
</feature>
<evidence type="ECO:0000256" key="10">
    <source>
        <dbReference type="ARBA" id="ARBA00049244"/>
    </source>
</evidence>
<dbReference type="Gene3D" id="1.10.8.60">
    <property type="match status" value="1"/>
</dbReference>
<evidence type="ECO:0000256" key="6">
    <source>
        <dbReference type="ARBA" id="ARBA00022741"/>
    </source>
</evidence>
<keyword evidence="2 11" id="KW-0808">Transferase</keyword>
<feature type="domain" description="AAA+ ATPase" evidence="13">
    <location>
        <begin position="59"/>
        <end position="205"/>
    </location>
</feature>
<dbReference type="EMBL" id="JADHOK010000024">
    <property type="protein sequence ID" value="MBL6761639.1"/>
    <property type="molecule type" value="Genomic_DNA"/>
</dbReference>
<comment type="similarity">
    <text evidence="1 11">Belongs to the DnaX/STICHEL family.</text>
</comment>
<keyword evidence="7" id="KW-0862">Zinc</keyword>
<keyword evidence="5" id="KW-0479">Metal-binding</keyword>
<dbReference type="CDD" id="cd18137">
    <property type="entry name" value="HLD_clamp_pol_III_gamma_tau"/>
    <property type="match status" value="1"/>
</dbReference>
<dbReference type="InterPro" id="IPR045085">
    <property type="entry name" value="HLD_clamp_pol_III_gamma_tau"/>
</dbReference>
<dbReference type="SUPFAM" id="SSF52540">
    <property type="entry name" value="P-loop containing nucleoside triphosphate hydrolases"/>
    <property type="match status" value="1"/>
</dbReference>
<dbReference type="NCBIfam" id="TIGR02397">
    <property type="entry name" value="dnaX_nterm"/>
    <property type="match status" value="1"/>
</dbReference>
<dbReference type="GO" id="GO:0046872">
    <property type="term" value="F:metal ion binding"/>
    <property type="evidence" value="ECO:0007669"/>
    <property type="project" value="UniProtKB-KW"/>
</dbReference>
<comment type="catalytic activity">
    <reaction evidence="10 11">
        <text>DNA(n) + a 2'-deoxyribonucleoside 5'-triphosphate = DNA(n+1) + diphosphate</text>
        <dbReference type="Rhea" id="RHEA:22508"/>
        <dbReference type="Rhea" id="RHEA-COMP:17339"/>
        <dbReference type="Rhea" id="RHEA-COMP:17340"/>
        <dbReference type="ChEBI" id="CHEBI:33019"/>
        <dbReference type="ChEBI" id="CHEBI:61560"/>
        <dbReference type="ChEBI" id="CHEBI:173112"/>
        <dbReference type="EC" id="2.7.7.7"/>
    </reaction>
</comment>
<dbReference type="Pfam" id="PF13177">
    <property type="entry name" value="DNA_pol3_delta2"/>
    <property type="match status" value="1"/>
</dbReference>
<dbReference type="InterPro" id="IPR003593">
    <property type="entry name" value="AAA+_ATPase"/>
</dbReference>
<evidence type="ECO:0000259" key="13">
    <source>
        <dbReference type="SMART" id="SM00382"/>
    </source>
</evidence>
<evidence type="ECO:0000256" key="5">
    <source>
        <dbReference type="ARBA" id="ARBA00022723"/>
    </source>
</evidence>
<dbReference type="CDD" id="cd00009">
    <property type="entry name" value="AAA"/>
    <property type="match status" value="1"/>
</dbReference>
<dbReference type="InterPro" id="IPR012763">
    <property type="entry name" value="DNA_pol_III_sug/sutau_N"/>
</dbReference>
<comment type="function">
    <text evidence="11">DNA polymerase III is a complex, multichain enzyme responsible for most of the replicative synthesis in bacteria. This DNA polymerase also exhibits 3' to 5' exonuclease activity.</text>
</comment>
<evidence type="ECO:0000256" key="1">
    <source>
        <dbReference type="ARBA" id="ARBA00006360"/>
    </source>
</evidence>
<evidence type="ECO:0000256" key="4">
    <source>
        <dbReference type="ARBA" id="ARBA00022705"/>
    </source>
</evidence>
<evidence type="ECO:0000313" key="15">
    <source>
        <dbReference type="Proteomes" id="UP000785783"/>
    </source>
</evidence>
<dbReference type="SUPFAM" id="SSF48019">
    <property type="entry name" value="post-AAA+ oligomerization domain-like"/>
    <property type="match status" value="1"/>
</dbReference>
<evidence type="ECO:0000256" key="11">
    <source>
        <dbReference type="RuleBase" id="RU364063"/>
    </source>
</evidence>
<dbReference type="GO" id="GO:0003677">
    <property type="term" value="F:DNA binding"/>
    <property type="evidence" value="ECO:0007669"/>
    <property type="project" value="InterPro"/>
</dbReference>
<dbReference type="Pfam" id="PF12169">
    <property type="entry name" value="DNA_pol3_gamma3"/>
    <property type="match status" value="1"/>
</dbReference>
<dbReference type="PANTHER" id="PTHR11669">
    <property type="entry name" value="REPLICATION FACTOR C / DNA POLYMERASE III GAMMA-TAU SUBUNIT"/>
    <property type="match status" value="1"/>
</dbReference>
<evidence type="ECO:0000256" key="12">
    <source>
        <dbReference type="SAM" id="MobiDB-lite"/>
    </source>
</evidence>
<reference evidence="14" key="1">
    <citation type="submission" date="2020-10" db="EMBL/GenBank/DDBJ databases">
        <title>Microbiome of the Black Sea water column analyzed by genome centric metagenomics.</title>
        <authorList>
            <person name="Cabello-Yeves P.J."/>
            <person name="Callieri C."/>
            <person name="Picazo A."/>
            <person name="Mehrshad M."/>
            <person name="Haro-Moreno J.M."/>
            <person name="Roda-Garcia J."/>
            <person name="Dzembekova N."/>
            <person name="Slabakova V."/>
            <person name="Slabakova N."/>
            <person name="Moncheva S."/>
            <person name="Rodriguez-Valera F."/>
        </authorList>
    </citation>
    <scope>NUCLEOTIDE SEQUENCE</scope>
    <source>
        <strain evidence="14">BS307-5m-G5</strain>
    </source>
</reference>
<feature type="region of interest" description="Disordered" evidence="12">
    <location>
        <begin position="1"/>
        <end position="22"/>
    </location>
</feature>
<dbReference type="PANTHER" id="PTHR11669:SF0">
    <property type="entry name" value="PROTEIN STICHEL-LIKE 2"/>
    <property type="match status" value="1"/>
</dbReference>
<organism evidence="14 15">
    <name type="scientific">PS1 clade bacterium</name>
    <dbReference type="NCBI Taxonomy" id="2175152"/>
    <lineage>
        <taxon>Bacteria</taxon>
        <taxon>Pseudomonadati</taxon>
        <taxon>Pseudomonadota</taxon>
        <taxon>Alphaproteobacteria</taxon>
        <taxon>PS1 clade</taxon>
    </lineage>
</organism>
<evidence type="ECO:0000256" key="3">
    <source>
        <dbReference type="ARBA" id="ARBA00022695"/>
    </source>
</evidence>
<dbReference type="InterPro" id="IPR022754">
    <property type="entry name" value="DNA_pol_III_gamma-3"/>
</dbReference>
<comment type="caution">
    <text evidence="14">The sequence shown here is derived from an EMBL/GenBank/DDBJ whole genome shotgun (WGS) entry which is preliminary data.</text>
</comment>
<feature type="non-terminal residue" evidence="14">
    <location>
        <position position="500"/>
    </location>
</feature>
<evidence type="ECO:0000256" key="7">
    <source>
        <dbReference type="ARBA" id="ARBA00022833"/>
    </source>
</evidence>
<dbReference type="InterPro" id="IPR008921">
    <property type="entry name" value="DNA_pol3_clamp-load_cplx_C"/>
</dbReference>
<dbReference type="AlphaFoldDB" id="A0A937L3J9"/>
<dbReference type="NCBIfam" id="NF006585">
    <property type="entry name" value="PRK09111.1"/>
    <property type="match status" value="1"/>
</dbReference>
<dbReference type="GO" id="GO:0005524">
    <property type="term" value="F:ATP binding"/>
    <property type="evidence" value="ECO:0007669"/>
    <property type="project" value="UniProtKB-KW"/>
</dbReference>
<keyword evidence="4 11" id="KW-0235">DNA replication</keyword>
<evidence type="ECO:0000313" key="14">
    <source>
        <dbReference type="EMBL" id="MBL6761639.1"/>
    </source>
</evidence>
<dbReference type="Gene3D" id="1.20.272.10">
    <property type="match status" value="1"/>
</dbReference>
<evidence type="ECO:0000256" key="2">
    <source>
        <dbReference type="ARBA" id="ARBA00022679"/>
    </source>
</evidence>
<name>A0A937L3J9_9PROT</name>
<protein>
    <recommendedName>
        <fullName evidence="11">DNA polymerase III subunit gamma/tau</fullName>
        <ecNumber evidence="11">2.7.7.7</ecNumber>
    </recommendedName>
</protein>
<dbReference type="FunFam" id="3.40.50.300:FF:000014">
    <property type="entry name" value="DNA polymerase III subunit gamma/tau"/>
    <property type="match status" value="1"/>
</dbReference>
<dbReference type="Pfam" id="PF22608">
    <property type="entry name" value="DNAX_ATPase_lid"/>
    <property type="match status" value="1"/>
</dbReference>
<dbReference type="SMART" id="SM00382">
    <property type="entry name" value="AAA"/>
    <property type="match status" value="1"/>
</dbReference>
<dbReference type="Proteomes" id="UP000785783">
    <property type="component" value="Unassembled WGS sequence"/>
</dbReference>
<dbReference type="GO" id="GO:0003887">
    <property type="term" value="F:DNA-directed DNA polymerase activity"/>
    <property type="evidence" value="ECO:0007669"/>
    <property type="project" value="UniProtKB-KW"/>
</dbReference>
<gene>
    <name evidence="11" type="primary">dnaX</name>
    <name evidence="14" type="ORF">ISQ19_02970</name>
</gene>
<dbReference type="InterPro" id="IPR027417">
    <property type="entry name" value="P-loop_NTPase"/>
</dbReference>
<evidence type="ECO:0000256" key="9">
    <source>
        <dbReference type="ARBA" id="ARBA00022932"/>
    </source>
</evidence>
<keyword evidence="6 11" id="KW-0547">Nucleotide-binding</keyword>
<sequence length="500" mass="53099">MLAEADSDNKVETDEASPSATGDSYKVLARKYRPRNFDDLIGQEAMVQTLTNAFDSGRIAHGFMLTGVRGVGKTTTARILARALNYQTDSVDAPSMALTENGAHCEAIMDGTHVDVIEMDAASRTGIGDIREIIDNVRYTPSAARFKVYIIDEVHMLSKPAFNGLLKTLEEPPAHVKFIFATTEIRQVPVTVLSRCQRFDLRRLTLDDTQKLLARTCGSENVSLPEEALKLIARAADGSARDALSLLDRALAHINPNDESGIDEATMRGLLGLADRARIFDLFDLVMAGQVPEALAEFEAQYVMGADPAVILADMAELTHWLTRLKFVPAAQEDIAFSAQLRSRGVEAAAQLSTRILSRVWQVLLAGTDEAARAGNARAAAEMVLIRLAHLADMPSPEELIKQYEATPAAAPPQGGAPGASGASSGASAPSGSSAPSGASVPSGPVAAAAPQAAAQAQTAPLLQNFQAVVNLVADKRDIGLKHALENGVHLVAFEAAAFT</sequence>
<comment type="subunit">
    <text evidence="11">DNA polymerase III contains a core (composed of alpha, epsilon and theta chains) that associates with a tau subunit. This core dimerizes to form the POLIII' complex. PolIII' associates with the gamma complex (composed of gamma, delta, delta', psi and chi chains) and with the beta chain to form the complete DNA polymerase III complex.</text>
</comment>
<dbReference type="InterPro" id="IPR050238">
    <property type="entry name" value="DNA_Rep/Repair_Clamp_Loader"/>
</dbReference>
<dbReference type="Gene3D" id="3.40.50.300">
    <property type="entry name" value="P-loop containing nucleotide triphosphate hydrolases"/>
    <property type="match status" value="1"/>
</dbReference>
<dbReference type="EC" id="2.7.7.7" evidence="11"/>
<keyword evidence="9 11" id="KW-0239">DNA-directed DNA polymerase</keyword>
<keyword evidence="3 11" id="KW-0548">Nucleotidyltransferase</keyword>
<dbReference type="GO" id="GO:0009360">
    <property type="term" value="C:DNA polymerase III complex"/>
    <property type="evidence" value="ECO:0007669"/>
    <property type="project" value="InterPro"/>
</dbReference>